<protein>
    <submittedName>
        <fullName evidence="1">Uncharacterized protein</fullName>
    </submittedName>
</protein>
<name>A0ABY5KWN9_9CELL</name>
<accession>A0ABY5KWN9</accession>
<dbReference type="RefSeq" id="WP_227570661.1">
    <property type="nucleotide sequence ID" value="NZ_CP101988.1"/>
</dbReference>
<proteinExistence type="predicted"/>
<sequence>MRILHPDSPWIGDDEVTDDELVLAVARADLAVLAGAVNEALELVEGWEFETRLGVTPDQAKALRARLGELLRESSRPE</sequence>
<dbReference type="Proteomes" id="UP001316189">
    <property type="component" value="Chromosome"/>
</dbReference>
<organism evidence="1 2">
    <name type="scientific">Cellulomonas chengniuliangii</name>
    <dbReference type="NCBI Taxonomy" id="2968084"/>
    <lineage>
        <taxon>Bacteria</taxon>
        <taxon>Bacillati</taxon>
        <taxon>Actinomycetota</taxon>
        <taxon>Actinomycetes</taxon>
        <taxon>Micrococcales</taxon>
        <taxon>Cellulomonadaceae</taxon>
        <taxon>Cellulomonas</taxon>
    </lineage>
</organism>
<gene>
    <name evidence="1" type="ORF">NP064_12585</name>
</gene>
<evidence type="ECO:0000313" key="2">
    <source>
        <dbReference type="Proteomes" id="UP001316189"/>
    </source>
</evidence>
<reference evidence="1 2" key="1">
    <citation type="submission" date="2022-07" db="EMBL/GenBank/DDBJ databases">
        <title>Novel species in genus cellulomonas.</title>
        <authorList>
            <person name="Ye L."/>
        </authorList>
    </citation>
    <scope>NUCLEOTIDE SEQUENCE [LARGE SCALE GENOMIC DNA]</scope>
    <source>
        <strain evidence="2">zg-Y338</strain>
    </source>
</reference>
<dbReference type="EMBL" id="CP101988">
    <property type="protein sequence ID" value="UUI74624.1"/>
    <property type="molecule type" value="Genomic_DNA"/>
</dbReference>
<evidence type="ECO:0000313" key="1">
    <source>
        <dbReference type="EMBL" id="UUI74624.1"/>
    </source>
</evidence>
<keyword evidence="2" id="KW-1185">Reference proteome</keyword>